<dbReference type="OrthoDB" id="7056421at2"/>
<organism evidence="1 2">
    <name type="scientific">Xenorhabdus miraniensis</name>
    <dbReference type="NCBI Taxonomy" id="351674"/>
    <lineage>
        <taxon>Bacteria</taxon>
        <taxon>Pseudomonadati</taxon>
        <taxon>Pseudomonadota</taxon>
        <taxon>Gammaproteobacteria</taxon>
        <taxon>Enterobacterales</taxon>
        <taxon>Morganellaceae</taxon>
        <taxon>Xenorhabdus</taxon>
    </lineage>
</organism>
<comment type="caution">
    <text evidence="1">The sequence shown here is derived from an EMBL/GenBank/DDBJ whole genome shotgun (WGS) entry which is preliminary data.</text>
</comment>
<gene>
    <name evidence="1" type="ORF">Xmir_04339</name>
</gene>
<evidence type="ECO:0000313" key="1">
    <source>
        <dbReference type="EMBL" id="PHM45229.1"/>
    </source>
</evidence>
<dbReference type="SUPFAM" id="SSF51182">
    <property type="entry name" value="RmlC-like cupins"/>
    <property type="match status" value="1"/>
</dbReference>
<dbReference type="InterPro" id="IPR014710">
    <property type="entry name" value="RmlC-like_jellyroll"/>
</dbReference>
<dbReference type="AlphaFoldDB" id="A0A2D0JJA3"/>
<accession>A0A2D0JJA3</accession>
<dbReference type="InterPro" id="IPR011051">
    <property type="entry name" value="RmlC_Cupin_sf"/>
</dbReference>
<reference evidence="1 2" key="1">
    <citation type="journal article" date="2017" name="Nat. Microbiol.">
        <title>Natural product diversity associated with the nematode symbionts Photorhabdus and Xenorhabdus.</title>
        <authorList>
            <person name="Tobias N.J."/>
            <person name="Wolff H."/>
            <person name="Djahanschiri B."/>
            <person name="Grundmann F."/>
            <person name="Kronenwerth M."/>
            <person name="Shi Y.M."/>
            <person name="Simonyi S."/>
            <person name="Grun P."/>
            <person name="Shapiro-Ilan D."/>
            <person name="Pidot S.J."/>
            <person name="Stinear T.P."/>
            <person name="Ebersberger I."/>
            <person name="Bode H.B."/>
        </authorList>
    </citation>
    <scope>NUCLEOTIDE SEQUENCE [LARGE SCALE GENOMIC DNA]</scope>
    <source>
        <strain evidence="1 2">DSM 17902</strain>
    </source>
</reference>
<protein>
    <submittedName>
        <fullName evidence="1">Uncharacterized protein</fullName>
    </submittedName>
</protein>
<dbReference type="Proteomes" id="UP000221980">
    <property type="component" value="Unassembled WGS sequence"/>
</dbReference>
<dbReference type="RefSeq" id="WP_099116058.1">
    <property type="nucleotide sequence ID" value="NZ_CAWNQI010000089.1"/>
</dbReference>
<proteinExistence type="predicted"/>
<dbReference type="EMBL" id="NITZ01000054">
    <property type="protein sequence ID" value="PHM45229.1"/>
    <property type="molecule type" value="Genomic_DNA"/>
</dbReference>
<dbReference type="Gene3D" id="2.60.120.10">
    <property type="entry name" value="Jelly Rolls"/>
    <property type="match status" value="1"/>
</dbReference>
<name>A0A2D0JJA3_9GAMM</name>
<sequence>MNSFEFSKMMGDTLNQEWKREHFDIEKFSVLAHNTISTFRPENEINVFDIPFELLNESEIPKQRINQGSLFGQPPLTLYVADEKRFFIEVYLWSSVDMTIHDHPFSGAFTVLDGVCRHDVYLFDRTGGTERLQTGRLTLKDTELLSKGDCRMIFNGDRLIHRNLHLSRPTVTFIIRTYRDPGFTGMIFEESGLAVAPDLSAPEMKFLDYLDGVLRLHNYDVAVQMIKALMISDFSDYAKYHSVEIYLEKTRRYHETDLLCDMLSSSIIEITPDIFRKVFQFQQERFLNGEDFHLSY</sequence>
<keyword evidence="2" id="KW-1185">Reference proteome</keyword>
<evidence type="ECO:0000313" key="2">
    <source>
        <dbReference type="Proteomes" id="UP000221980"/>
    </source>
</evidence>